<feature type="domain" description="Cytochrome c" evidence="5">
    <location>
        <begin position="60"/>
        <end position="151"/>
    </location>
</feature>
<evidence type="ECO:0000313" key="6">
    <source>
        <dbReference type="EMBL" id="MDR6240838.1"/>
    </source>
</evidence>
<dbReference type="SUPFAM" id="SSF46626">
    <property type="entry name" value="Cytochrome c"/>
    <property type="match status" value="1"/>
</dbReference>
<comment type="caution">
    <text evidence="6">The sequence shown here is derived from an EMBL/GenBank/DDBJ whole genome shotgun (WGS) entry which is preliminary data.</text>
</comment>
<evidence type="ECO:0000256" key="3">
    <source>
        <dbReference type="ARBA" id="ARBA00023004"/>
    </source>
</evidence>
<protein>
    <submittedName>
        <fullName evidence="6">Cytochrome c2</fullName>
    </submittedName>
</protein>
<evidence type="ECO:0000259" key="5">
    <source>
        <dbReference type="PROSITE" id="PS51007"/>
    </source>
</evidence>
<dbReference type="InterPro" id="IPR036909">
    <property type="entry name" value="Cyt_c-like_dom_sf"/>
</dbReference>
<evidence type="ECO:0000256" key="4">
    <source>
        <dbReference type="PROSITE-ProRule" id="PRU00433"/>
    </source>
</evidence>
<dbReference type="PROSITE" id="PS51007">
    <property type="entry name" value="CYTC"/>
    <property type="match status" value="1"/>
</dbReference>
<gene>
    <name evidence="6" type="ORF">HNQ88_003914</name>
</gene>
<accession>A0AAE4BUJ8</accession>
<proteinExistence type="predicted"/>
<reference evidence="6" key="1">
    <citation type="submission" date="2023-07" db="EMBL/GenBank/DDBJ databases">
        <title>Genomic Encyclopedia of Type Strains, Phase IV (KMG-IV): sequencing the most valuable type-strain genomes for metagenomic binning, comparative biology and taxonomic classification.</title>
        <authorList>
            <person name="Goeker M."/>
        </authorList>
    </citation>
    <scope>NUCLEOTIDE SEQUENCE</scope>
    <source>
        <strain evidence="6">DSM 26174</strain>
    </source>
</reference>
<dbReference type="Pfam" id="PF00034">
    <property type="entry name" value="Cytochrom_C"/>
    <property type="match status" value="1"/>
</dbReference>
<evidence type="ECO:0000256" key="1">
    <source>
        <dbReference type="ARBA" id="ARBA00022617"/>
    </source>
</evidence>
<dbReference type="RefSeq" id="WP_309941137.1">
    <property type="nucleotide sequence ID" value="NZ_AP025306.1"/>
</dbReference>
<evidence type="ECO:0000256" key="2">
    <source>
        <dbReference type="ARBA" id="ARBA00022723"/>
    </source>
</evidence>
<dbReference type="GO" id="GO:0046872">
    <property type="term" value="F:metal ion binding"/>
    <property type="evidence" value="ECO:0007669"/>
    <property type="project" value="UniProtKB-KW"/>
</dbReference>
<keyword evidence="2 4" id="KW-0479">Metal-binding</keyword>
<keyword evidence="3 4" id="KW-0408">Iron</keyword>
<evidence type="ECO:0000313" key="7">
    <source>
        <dbReference type="Proteomes" id="UP001185092"/>
    </source>
</evidence>
<dbReference type="InterPro" id="IPR009056">
    <property type="entry name" value="Cyt_c-like_dom"/>
</dbReference>
<name>A0AAE4BUJ8_9BACT</name>
<keyword evidence="1 4" id="KW-0349">Heme</keyword>
<sequence>MNDLSKISTLLIFIFFGLISVMLAEVKLLKEIDIENNQPKPPVFVCGTCIQISINRQKLEHVKAGIEIFENNCSVCHSIHEQVVGPALKNITTRREKKWIIQMISNSQKLIKSGDTAAVKLYTKYGKTEMPAFDFTKEEMNSLIEYLDLSI</sequence>
<keyword evidence="7" id="KW-1185">Reference proteome</keyword>
<dbReference type="Proteomes" id="UP001185092">
    <property type="component" value="Unassembled WGS sequence"/>
</dbReference>
<dbReference type="GO" id="GO:0020037">
    <property type="term" value="F:heme binding"/>
    <property type="evidence" value="ECO:0007669"/>
    <property type="project" value="InterPro"/>
</dbReference>
<dbReference type="EMBL" id="JAVDQD010000005">
    <property type="protein sequence ID" value="MDR6240838.1"/>
    <property type="molecule type" value="Genomic_DNA"/>
</dbReference>
<dbReference type="AlphaFoldDB" id="A0AAE4BUJ8"/>
<dbReference type="Gene3D" id="1.10.760.10">
    <property type="entry name" value="Cytochrome c-like domain"/>
    <property type="match status" value="1"/>
</dbReference>
<dbReference type="GO" id="GO:0009055">
    <property type="term" value="F:electron transfer activity"/>
    <property type="evidence" value="ECO:0007669"/>
    <property type="project" value="InterPro"/>
</dbReference>
<organism evidence="6 7">
    <name type="scientific">Aureibacter tunicatorum</name>
    <dbReference type="NCBI Taxonomy" id="866807"/>
    <lineage>
        <taxon>Bacteria</taxon>
        <taxon>Pseudomonadati</taxon>
        <taxon>Bacteroidota</taxon>
        <taxon>Cytophagia</taxon>
        <taxon>Cytophagales</taxon>
        <taxon>Persicobacteraceae</taxon>
        <taxon>Aureibacter</taxon>
    </lineage>
</organism>